<accession>A0A7T4PCD0</accession>
<dbReference type="Proteomes" id="UP000596130">
    <property type="component" value="Chromosome"/>
</dbReference>
<dbReference type="RefSeq" id="WP_198501772.1">
    <property type="nucleotide sequence ID" value="NZ_CP065959.1"/>
</dbReference>
<name>A0A7T4PCD0_9ACTN</name>
<dbReference type="EMBL" id="CP065959">
    <property type="protein sequence ID" value="QQC87653.1"/>
    <property type="molecule type" value="Genomic_DNA"/>
</dbReference>
<proteinExistence type="predicted"/>
<dbReference type="AlphaFoldDB" id="A0A7T4PCD0"/>
<protein>
    <submittedName>
        <fullName evidence="1">Uncharacterized protein</fullName>
    </submittedName>
</protein>
<evidence type="ECO:0000313" key="1">
    <source>
        <dbReference type="EMBL" id="QQC87653.1"/>
    </source>
</evidence>
<reference evidence="1 2" key="1">
    <citation type="submission" date="2020-12" db="EMBL/GenBank/DDBJ databases">
        <title>Identification and biosynthesis of polyene macrolides produced by Streptomyces alfalfae Men-myco-93-63.</title>
        <authorList>
            <person name="Liu D."/>
            <person name="Li Y."/>
            <person name="Liu L."/>
            <person name="Han X."/>
            <person name="Shen F."/>
        </authorList>
    </citation>
    <scope>NUCLEOTIDE SEQUENCE [LARGE SCALE GENOMIC DNA]</scope>
    <source>
        <strain evidence="1 2">Men-myco-93-63</strain>
    </source>
</reference>
<organism evidence="1 2">
    <name type="scientific">Streptomyces alfalfae</name>
    <dbReference type="NCBI Taxonomy" id="1642299"/>
    <lineage>
        <taxon>Bacteria</taxon>
        <taxon>Bacillati</taxon>
        <taxon>Actinomycetota</taxon>
        <taxon>Actinomycetes</taxon>
        <taxon>Kitasatosporales</taxon>
        <taxon>Streptomycetaceae</taxon>
        <taxon>Streptomyces</taxon>
    </lineage>
</organism>
<sequence length="102" mass="10706">MTVFVITVPGTFVGGVTDAAREVLRRELATCHGDLSESEGLDLLTVNEDDTFSVRLEVDAPDRYEAELGAVRIVSDALGKAGLTADECPLGVPAVTGIDSDL</sequence>
<gene>
    <name evidence="1" type="ORF">I8755_03950</name>
</gene>
<evidence type="ECO:0000313" key="2">
    <source>
        <dbReference type="Proteomes" id="UP000596130"/>
    </source>
</evidence>